<dbReference type="InParanoid" id="D8R083"/>
<accession>D8R083</accession>
<reference evidence="3 4" key="1">
    <citation type="journal article" date="2011" name="Science">
        <title>The Selaginella genome identifies genetic changes associated with the evolution of vascular plants.</title>
        <authorList>
            <person name="Banks J.A."/>
            <person name="Nishiyama T."/>
            <person name="Hasebe M."/>
            <person name="Bowman J.L."/>
            <person name="Gribskov M."/>
            <person name="dePamphilis C."/>
            <person name="Albert V.A."/>
            <person name="Aono N."/>
            <person name="Aoyama T."/>
            <person name="Ambrose B.A."/>
            <person name="Ashton N.W."/>
            <person name="Axtell M.J."/>
            <person name="Barker E."/>
            <person name="Barker M.S."/>
            <person name="Bennetzen J.L."/>
            <person name="Bonawitz N.D."/>
            <person name="Chapple C."/>
            <person name="Cheng C."/>
            <person name="Correa L.G."/>
            <person name="Dacre M."/>
            <person name="DeBarry J."/>
            <person name="Dreyer I."/>
            <person name="Elias M."/>
            <person name="Engstrom E.M."/>
            <person name="Estelle M."/>
            <person name="Feng L."/>
            <person name="Finet C."/>
            <person name="Floyd S.K."/>
            <person name="Frommer W.B."/>
            <person name="Fujita T."/>
            <person name="Gramzow L."/>
            <person name="Gutensohn M."/>
            <person name="Harholt J."/>
            <person name="Hattori M."/>
            <person name="Heyl A."/>
            <person name="Hirai T."/>
            <person name="Hiwatashi Y."/>
            <person name="Ishikawa M."/>
            <person name="Iwata M."/>
            <person name="Karol K.G."/>
            <person name="Koehler B."/>
            <person name="Kolukisaoglu U."/>
            <person name="Kubo M."/>
            <person name="Kurata T."/>
            <person name="Lalonde S."/>
            <person name="Li K."/>
            <person name="Li Y."/>
            <person name="Litt A."/>
            <person name="Lyons E."/>
            <person name="Manning G."/>
            <person name="Maruyama T."/>
            <person name="Michael T.P."/>
            <person name="Mikami K."/>
            <person name="Miyazaki S."/>
            <person name="Morinaga S."/>
            <person name="Murata T."/>
            <person name="Mueller-Roeber B."/>
            <person name="Nelson D.R."/>
            <person name="Obara M."/>
            <person name="Oguri Y."/>
            <person name="Olmstead R.G."/>
            <person name="Onodera N."/>
            <person name="Petersen B.L."/>
            <person name="Pils B."/>
            <person name="Prigge M."/>
            <person name="Rensing S.A."/>
            <person name="Riano-Pachon D.M."/>
            <person name="Roberts A.W."/>
            <person name="Sato Y."/>
            <person name="Scheller H.V."/>
            <person name="Schulz B."/>
            <person name="Schulz C."/>
            <person name="Shakirov E.V."/>
            <person name="Shibagaki N."/>
            <person name="Shinohara N."/>
            <person name="Shippen D.E."/>
            <person name="Soerensen I."/>
            <person name="Sotooka R."/>
            <person name="Sugimoto N."/>
            <person name="Sugita M."/>
            <person name="Sumikawa N."/>
            <person name="Tanurdzic M."/>
            <person name="Theissen G."/>
            <person name="Ulvskov P."/>
            <person name="Wakazuki S."/>
            <person name="Weng J.K."/>
            <person name="Willats W.W."/>
            <person name="Wipf D."/>
            <person name="Wolf P.G."/>
            <person name="Yang L."/>
            <person name="Zimmer A.D."/>
            <person name="Zhu Q."/>
            <person name="Mitros T."/>
            <person name="Hellsten U."/>
            <person name="Loque D."/>
            <person name="Otillar R."/>
            <person name="Salamov A."/>
            <person name="Schmutz J."/>
            <person name="Shapiro H."/>
            <person name="Lindquist E."/>
            <person name="Lucas S."/>
            <person name="Rokhsar D."/>
            <person name="Grigoriev I.V."/>
        </authorList>
    </citation>
    <scope>NUCLEOTIDE SEQUENCE [LARGE SCALE GENOMIC DNA]</scope>
</reference>
<dbReference type="PANTHER" id="PTHR47926">
    <property type="entry name" value="PENTATRICOPEPTIDE REPEAT-CONTAINING PROTEIN"/>
    <property type="match status" value="1"/>
</dbReference>
<organism evidence="4">
    <name type="scientific">Selaginella moellendorffii</name>
    <name type="common">Spikemoss</name>
    <dbReference type="NCBI Taxonomy" id="88036"/>
    <lineage>
        <taxon>Eukaryota</taxon>
        <taxon>Viridiplantae</taxon>
        <taxon>Streptophyta</taxon>
        <taxon>Embryophyta</taxon>
        <taxon>Tracheophyta</taxon>
        <taxon>Lycopodiopsida</taxon>
        <taxon>Selaginellales</taxon>
        <taxon>Selaginellaceae</taxon>
        <taxon>Selaginella</taxon>
    </lineage>
</organism>
<evidence type="ECO:0000313" key="4">
    <source>
        <dbReference type="Proteomes" id="UP000001514"/>
    </source>
</evidence>
<keyword evidence="1" id="KW-0677">Repeat</keyword>
<keyword evidence="4" id="KW-1185">Reference proteome</keyword>
<evidence type="ECO:0008006" key="5">
    <source>
        <dbReference type="Google" id="ProtNLM"/>
    </source>
</evidence>
<dbReference type="PANTHER" id="PTHR47926:SF533">
    <property type="entry name" value="DYW DOMAIN-CONTAINING PROTEIN"/>
    <property type="match status" value="1"/>
</dbReference>
<dbReference type="GO" id="GO:0003723">
    <property type="term" value="F:RNA binding"/>
    <property type="evidence" value="ECO:0007669"/>
    <property type="project" value="InterPro"/>
</dbReference>
<dbReference type="GO" id="GO:0009451">
    <property type="term" value="P:RNA modification"/>
    <property type="evidence" value="ECO:0007669"/>
    <property type="project" value="InterPro"/>
</dbReference>
<dbReference type="InterPro" id="IPR011990">
    <property type="entry name" value="TPR-like_helical_dom_sf"/>
</dbReference>
<sequence>MYTRCGDLDSARQLFQSTPQPDIHARNSLITTYARIREIADAKKLFDEAPGRNSASWAVMVTAFVGSGDLETALDAFNRAPGRTLAMSTSMIAASGQIDCAREVFDEMLERDLIAWNAMVSAYALAGQVDQARMVLERMPAHSVASCSPLIHAYASNGDVASARGLYGRVAGGESPVLCTAVARLLCSWEFFQELGGRNVISWTALLDSSAQAGDLDCALRVFEAMPQRDAIAWGSMITALARAGDPDRAKTLLRSMRCEGEDPDEVSFVAALLAHSHTGMLEAAGALFRSMRSDHWLDPSQEHYWAMIDVLARVGRIADAEELVNTMPFLPDDVAWATLQRIDCGSSDVAADRALGLNPRNGAAYVLLASNLRRTKENIPES</sequence>
<dbReference type="EMBL" id="GL377569">
    <property type="protein sequence ID" value="EFJ34930.1"/>
    <property type="molecule type" value="Genomic_DNA"/>
</dbReference>
<dbReference type="AlphaFoldDB" id="D8R083"/>
<dbReference type="SUPFAM" id="SSF48452">
    <property type="entry name" value="TPR-like"/>
    <property type="match status" value="1"/>
</dbReference>
<dbReference type="NCBIfam" id="TIGR00756">
    <property type="entry name" value="PPR"/>
    <property type="match status" value="2"/>
</dbReference>
<dbReference type="InterPro" id="IPR046960">
    <property type="entry name" value="PPR_At4g14850-like_plant"/>
</dbReference>
<dbReference type="PROSITE" id="PS51375">
    <property type="entry name" value="PPR"/>
    <property type="match status" value="3"/>
</dbReference>
<protein>
    <recommendedName>
        <fullName evidence="5">Pentacotripeptide-repeat region of PRORP domain-containing protein</fullName>
    </recommendedName>
</protein>
<feature type="repeat" description="PPR" evidence="2">
    <location>
        <begin position="230"/>
        <end position="264"/>
    </location>
</feature>
<dbReference type="FunFam" id="1.25.40.10:FF:000158">
    <property type="entry name" value="pentatricopeptide repeat-containing protein At2g33680"/>
    <property type="match status" value="1"/>
</dbReference>
<dbReference type="GO" id="GO:0048731">
    <property type="term" value="P:system development"/>
    <property type="evidence" value="ECO:0007669"/>
    <property type="project" value="UniProtKB-ARBA"/>
</dbReference>
<dbReference type="HOGENOM" id="CLU_002706_0_0_1"/>
<dbReference type="Pfam" id="PF01535">
    <property type="entry name" value="PPR"/>
    <property type="match status" value="7"/>
</dbReference>
<name>D8R083_SELML</name>
<dbReference type="KEGG" id="smo:SELMODRAFT_82336"/>
<evidence type="ECO:0000256" key="2">
    <source>
        <dbReference type="PROSITE-ProRule" id="PRU00708"/>
    </source>
</evidence>
<feature type="repeat" description="PPR" evidence="2">
    <location>
        <begin position="199"/>
        <end position="229"/>
    </location>
</feature>
<dbReference type="eggNOG" id="KOG4197">
    <property type="taxonomic scope" value="Eukaryota"/>
</dbReference>
<dbReference type="InterPro" id="IPR002885">
    <property type="entry name" value="PPR_rpt"/>
</dbReference>
<dbReference type="Gene3D" id="1.25.40.10">
    <property type="entry name" value="Tetratricopeptide repeat domain"/>
    <property type="match status" value="3"/>
</dbReference>
<evidence type="ECO:0000256" key="1">
    <source>
        <dbReference type="ARBA" id="ARBA00022737"/>
    </source>
</evidence>
<dbReference type="STRING" id="88036.D8R083"/>
<evidence type="ECO:0000313" key="3">
    <source>
        <dbReference type="EMBL" id="EFJ34930.1"/>
    </source>
</evidence>
<gene>
    <name evidence="3" type="ORF">SELMODRAFT_82336</name>
</gene>
<feature type="repeat" description="PPR" evidence="2">
    <location>
        <begin position="112"/>
        <end position="146"/>
    </location>
</feature>
<dbReference type="Proteomes" id="UP000001514">
    <property type="component" value="Unassembled WGS sequence"/>
</dbReference>
<dbReference type="Gramene" id="EFJ34930">
    <property type="protein sequence ID" value="EFJ34930"/>
    <property type="gene ID" value="SELMODRAFT_82336"/>
</dbReference>
<proteinExistence type="predicted"/>